<dbReference type="Proteomes" id="UP000013827">
    <property type="component" value="Unassembled WGS sequence"/>
</dbReference>
<feature type="region of interest" description="Disordered" evidence="1">
    <location>
        <begin position="1"/>
        <end position="51"/>
    </location>
</feature>
<dbReference type="EnsemblProtists" id="EOD04599">
    <property type="protein sequence ID" value="EOD04599"/>
    <property type="gene ID" value="EMIHUDRAFT_471808"/>
</dbReference>
<reference evidence="2" key="2">
    <citation type="submission" date="2024-10" db="UniProtKB">
        <authorList>
            <consortium name="EnsemblProtists"/>
        </authorList>
    </citation>
    <scope>IDENTIFICATION</scope>
</reference>
<evidence type="ECO:0000256" key="1">
    <source>
        <dbReference type="SAM" id="MobiDB-lite"/>
    </source>
</evidence>
<evidence type="ECO:0000313" key="3">
    <source>
        <dbReference type="Proteomes" id="UP000013827"/>
    </source>
</evidence>
<reference evidence="3" key="1">
    <citation type="journal article" date="2013" name="Nature">
        <title>Pan genome of the phytoplankton Emiliania underpins its global distribution.</title>
        <authorList>
            <person name="Read B.A."/>
            <person name="Kegel J."/>
            <person name="Klute M.J."/>
            <person name="Kuo A."/>
            <person name="Lefebvre S.C."/>
            <person name="Maumus F."/>
            <person name="Mayer C."/>
            <person name="Miller J."/>
            <person name="Monier A."/>
            <person name="Salamov A."/>
            <person name="Young J."/>
            <person name="Aguilar M."/>
            <person name="Claverie J.M."/>
            <person name="Frickenhaus S."/>
            <person name="Gonzalez K."/>
            <person name="Herman E.K."/>
            <person name="Lin Y.C."/>
            <person name="Napier J."/>
            <person name="Ogata H."/>
            <person name="Sarno A.F."/>
            <person name="Shmutz J."/>
            <person name="Schroeder D."/>
            <person name="de Vargas C."/>
            <person name="Verret F."/>
            <person name="von Dassow P."/>
            <person name="Valentin K."/>
            <person name="Van de Peer Y."/>
            <person name="Wheeler G."/>
            <person name="Dacks J.B."/>
            <person name="Delwiche C.F."/>
            <person name="Dyhrman S.T."/>
            <person name="Glockner G."/>
            <person name="John U."/>
            <person name="Richards T."/>
            <person name="Worden A.Z."/>
            <person name="Zhang X."/>
            <person name="Grigoriev I.V."/>
            <person name="Allen A.E."/>
            <person name="Bidle K."/>
            <person name="Borodovsky M."/>
            <person name="Bowler C."/>
            <person name="Brownlee C."/>
            <person name="Cock J.M."/>
            <person name="Elias M."/>
            <person name="Gladyshev V.N."/>
            <person name="Groth M."/>
            <person name="Guda C."/>
            <person name="Hadaegh A."/>
            <person name="Iglesias-Rodriguez M.D."/>
            <person name="Jenkins J."/>
            <person name="Jones B.M."/>
            <person name="Lawson T."/>
            <person name="Leese F."/>
            <person name="Lindquist E."/>
            <person name="Lobanov A."/>
            <person name="Lomsadze A."/>
            <person name="Malik S.B."/>
            <person name="Marsh M.E."/>
            <person name="Mackinder L."/>
            <person name="Mock T."/>
            <person name="Mueller-Roeber B."/>
            <person name="Pagarete A."/>
            <person name="Parker M."/>
            <person name="Probert I."/>
            <person name="Quesneville H."/>
            <person name="Raines C."/>
            <person name="Rensing S.A."/>
            <person name="Riano-Pachon D.M."/>
            <person name="Richier S."/>
            <person name="Rokitta S."/>
            <person name="Shiraiwa Y."/>
            <person name="Soanes D.M."/>
            <person name="van der Giezen M."/>
            <person name="Wahlund T.M."/>
            <person name="Williams B."/>
            <person name="Wilson W."/>
            <person name="Wolfe G."/>
            <person name="Wurch L.L."/>
        </authorList>
    </citation>
    <scope>NUCLEOTIDE SEQUENCE</scope>
</reference>
<dbReference type="AlphaFoldDB" id="A0A0D3I014"/>
<feature type="compositionally biased region" description="Low complexity" evidence="1">
    <location>
        <begin position="40"/>
        <end position="51"/>
    </location>
</feature>
<dbReference type="PaxDb" id="2903-EOD04599"/>
<name>A0A0D3I014_EMIH1</name>
<keyword evidence="3" id="KW-1185">Reference proteome</keyword>
<feature type="compositionally biased region" description="Polar residues" evidence="1">
    <location>
        <begin position="1"/>
        <end position="14"/>
    </location>
</feature>
<organism evidence="2 3">
    <name type="scientific">Emiliania huxleyi (strain CCMP1516)</name>
    <dbReference type="NCBI Taxonomy" id="280463"/>
    <lineage>
        <taxon>Eukaryota</taxon>
        <taxon>Haptista</taxon>
        <taxon>Haptophyta</taxon>
        <taxon>Prymnesiophyceae</taxon>
        <taxon>Isochrysidales</taxon>
        <taxon>Noelaerhabdaceae</taxon>
        <taxon>Emiliania</taxon>
    </lineage>
</organism>
<dbReference type="HOGENOM" id="CLU_1302541_0_0_1"/>
<dbReference type="RefSeq" id="XP_005757028.1">
    <property type="nucleotide sequence ID" value="XM_005756971.1"/>
</dbReference>
<accession>A0A0D3I014</accession>
<feature type="compositionally biased region" description="Pro residues" evidence="1">
    <location>
        <begin position="161"/>
        <end position="175"/>
    </location>
</feature>
<evidence type="ECO:0000313" key="2">
    <source>
        <dbReference type="EnsemblProtists" id="EOD04599"/>
    </source>
</evidence>
<protein>
    <submittedName>
        <fullName evidence="2">Uncharacterized protein</fullName>
    </submittedName>
</protein>
<dbReference type="GeneID" id="17250749"/>
<dbReference type="KEGG" id="ehx:EMIHUDRAFT_471808"/>
<proteinExistence type="predicted"/>
<sequence>MWYRATGSSSTPQQPLAHVREEERRGARRAQAEEEEEEQQQQQQQQQQEQAELEIAISEIARRGAGAGAASELAWLQEQGYTAQQIAALISHFEALPAGGSKEPGGPLLGLGSEQVSHIVAALRVAELVALYESAARDGRAPPPPARAILPAGGQGEASEPMPPPGLAPGLPPLAKPADTPVAESDGEVAPGPSRGTSPLRRIWAWAAGADG</sequence>
<feature type="region of interest" description="Disordered" evidence="1">
    <location>
        <begin position="137"/>
        <end position="202"/>
    </location>
</feature>